<dbReference type="EMBL" id="CZCS02000187">
    <property type="protein sequence ID" value="VXD19835.1"/>
    <property type="molecule type" value="Genomic_DNA"/>
</dbReference>
<sequence length="94" mass="11128">MTESNTELEMYSSFCCFEQEAIEQALKESGINYRIEYFKGFNDLNCFNLFAPRNCELSVNLEEIELKTVREYREQFNLENANLYQLQAAFQALQ</sequence>
<dbReference type="EMBL" id="CZCS02000046">
    <property type="protein sequence ID" value="VXD15494.1"/>
    <property type="molecule type" value="Genomic_DNA"/>
</dbReference>
<protein>
    <submittedName>
        <fullName evidence="2">Uncharacterized protein</fullName>
    </submittedName>
</protein>
<reference evidence="2 3" key="1">
    <citation type="submission" date="2019-10" db="EMBL/GenBank/DDBJ databases">
        <authorList>
            <consortium name="Genoscope - CEA"/>
            <person name="William W."/>
        </authorList>
    </citation>
    <scope>NUCLEOTIDE SEQUENCE [LARGE SCALE GENOMIC DNA]</scope>
    <source>
        <strain evidence="2">BBR_PRJEB10994</strain>
    </source>
</reference>
<evidence type="ECO:0000313" key="2">
    <source>
        <dbReference type="EMBL" id="VXD19835.1"/>
    </source>
</evidence>
<comment type="caution">
    <text evidence="2">The sequence shown here is derived from an EMBL/GenBank/DDBJ whole genome shotgun (WGS) entry which is preliminary data.</text>
</comment>
<gene>
    <name evidence="1" type="ORF">PL9631_140009</name>
    <name evidence="2" type="ORF">PL9631_470005</name>
</gene>
<name>A0A7Z9E0I1_9CYAN</name>
<accession>A0A7Z9E0I1</accession>
<evidence type="ECO:0000313" key="1">
    <source>
        <dbReference type="EMBL" id="VXD15494.1"/>
    </source>
</evidence>
<dbReference type="Proteomes" id="UP000182190">
    <property type="component" value="Unassembled WGS sequence"/>
</dbReference>
<keyword evidence="3" id="KW-1185">Reference proteome</keyword>
<organism evidence="2 3">
    <name type="scientific">Planktothrix paucivesiculata PCC 9631</name>
    <dbReference type="NCBI Taxonomy" id="671071"/>
    <lineage>
        <taxon>Bacteria</taxon>
        <taxon>Bacillati</taxon>
        <taxon>Cyanobacteriota</taxon>
        <taxon>Cyanophyceae</taxon>
        <taxon>Oscillatoriophycideae</taxon>
        <taxon>Oscillatoriales</taxon>
        <taxon>Microcoleaceae</taxon>
        <taxon>Planktothrix</taxon>
    </lineage>
</organism>
<dbReference type="AlphaFoldDB" id="A0A7Z9E0I1"/>
<evidence type="ECO:0000313" key="3">
    <source>
        <dbReference type="Proteomes" id="UP000182190"/>
    </source>
</evidence>
<dbReference type="RefSeq" id="WP_083616428.1">
    <property type="nucleotide sequence ID" value="NZ_LR734983.1"/>
</dbReference>
<proteinExistence type="predicted"/>